<dbReference type="GO" id="GO:0030735">
    <property type="term" value="F:carnosine N-methyltransferase activity"/>
    <property type="evidence" value="ECO:0007669"/>
    <property type="project" value="UniProtKB-EC"/>
</dbReference>
<dbReference type="PANTHER" id="PTHR12303:SF6">
    <property type="entry name" value="CARNOSINE N-METHYLTRANSFERASE"/>
    <property type="match status" value="1"/>
</dbReference>
<sequence>MHCEANGDNTTEERRYFLSVLSTFESYREQSIIRIERREKYLLSLPPDHQLWLKRYNEDLENFKKCVHKNADFIPIIVENAYTIFDNILCSDNRSHSETEVGTLSEGLDKVQSVFKQLMRDWSSLGATERKQCYNPIIEEIEFQFPPEKFQLKDVNVLVPGAGLGRLAFEIASRGYSCQGNEFNLFMLIVSFYVLNLCKKVNEFTVYPWIHQYCNNLTAEQQMMSVTFPDVRPMPTPESKFSMTAGDFLEVYSIPNEWDCVATCFFIDCAANVVQFIELIHHILKPNGVWINLGPLLYHYSDVKYEKSIEPSFQVLCEVIKKVGFTMEKSQTGLKTRYCQNPMSMLQYEYNSVFFVCRKSPE</sequence>
<dbReference type="GO" id="GO:0005829">
    <property type="term" value="C:cytosol"/>
    <property type="evidence" value="ECO:0007669"/>
    <property type="project" value="TreeGrafter"/>
</dbReference>
<dbReference type="SMART" id="SM01296">
    <property type="entry name" value="N2227"/>
    <property type="match status" value="1"/>
</dbReference>
<dbReference type="SUPFAM" id="SSF53335">
    <property type="entry name" value="S-adenosyl-L-methionine-dependent methyltransferases"/>
    <property type="match status" value="1"/>
</dbReference>
<dbReference type="EMBL" id="JARPUR010000001">
    <property type="protein sequence ID" value="KAK4884629.1"/>
    <property type="molecule type" value="Genomic_DNA"/>
</dbReference>
<dbReference type="Gene3D" id="3.40.50.150">
    <property type="entry name" value="Vaccinia Virus protein VP39"/>
    <property type="match status" value="1"/>
</dbReference>
<evidence type="ECO:0000256" key="1">
    <source>
        <dbReference type="ARBA" id="ARBA00010086"/>
    </source>
</evidence>
<keyword evidence="7" id="KW-1185">Reference proteome</keyword>
<dbReference type="Proteomes" id="UP001353858">
    <property type="component" value="Unassembled WGS sequence"/>
</dbReference>
<name>A0AAN7Q3G5_9COLE</name>
<dbReference type="GO" id="GO:0032259">
    <property type="term" value="P:methylation"/>
    <property type="evidence" value="ECO:0007669"/>
    <property type="project" value="UniProtKB-KW"/>
</dbReference>
<dbReference type="GO" id="GO:0005634">
    <property type="term" value="C:nucleus"/>
    <property type="evidence" value="ECO:0007669"/>
    <property type="project" value="TreeGrafter"/>
</dbReference>
<keyword evidence="4" id="KW-0808">Transferase</keyword>
<evidence type="ECO:0000313" key="6">
    <source>
        <dbReference type="EMBL" id="KAK4884629.1"/>
    </source>
</evidence>
<proteinExistence type="inferred from homology"/>
<evidence type="ECO:0000256" key="5">
    <source>
        <dbReference type="ARBA" id="ARBA00022691"/>
    </source>
</evidence>
<dbReference type="AlphaFoldDB" id="A0AAN7Q3G5"/>
<dbReference type="EC" id="2.1.1.22" evidence="2"/>
<evidence type="ECO:0000256" key="4">
    <source>
        <dbReference type="ARBA" id="ARBA00022679"/>
    </source>
</evidence>
<comment type="caution">
    <text evidence="6">The sequence shown here is derived from an EMBL/GenBank/DDBJ whole genome shotgun (WGS) entry which is preliminary data.</text>
</comment>
<comment type="similarity">
    <text evidence="1">Belongs to the carnosine N-methyltransferase family.</text>
</comment>
<dbReference type="Pfam" id="PF07942">
    <property type="entry name" value="CARME"/>
    <property type="match status" value="1"/>
</dbReference>
<accession>A0AAN7Q3G5</accession>
<dbReference type="InterPro" id="IPR029063">
    <property type="entry name" value="SAM-dependent_MTases_sf"/>
</dbReference>
<evidence type="ECO:0000256" key="3">
    <source>
        <dbReference type="ARBA" id="ARBA00022603"/>
    </source>
</evidence>
<evidence type="ECO:0000256" key="2">
    <source>
        <dbReference type="ARBA" id="ARBA00012003"/>
    </source>
</evidence>
<organism evidence="6 7">
    <name type="scientific">Aquatica leii</name>
    <dbReference type="NCBI Taxonomy" id="1421715"/>
    <lineage>
        <taxon>Eukaryota</taxon>
        <taxon>Metazoa</taxon>
        <taxon>Ecdysozoa</taxon>
        <taxon>Arthropoda</taxon>
        <taxon>Hexapoda</taxon>
        <taxon>Insecta</taxon>
        <taxon>Pterygota</taxon>
        <taxon>Neoptera</taxon>
        <taxon>Endopterygota</taxon>
        <taxon>Coleoptera</taxon>
        <taxon>Polyphaga</taxon>
        <taxon>Elateriformia</taxon>
        <taxon>Elateroidea</taxon>
        <taxon>Lampyridae</taxon>
        <taxon>Luciolinae</taxon>
        <taxon>Aquatica</taxon>
    </lineage>
</organism>
<protein>
    <recommendedName>
        <fullName evidence="2">carnosine N-methyltransferase</fullName>
        <ecNumber evidence="2">2.1.1.22</ecNumber>
    </recommendedName>
</protein>
<dbReference type="PANTHER" id="PTHR12303">
    <property type="entry name" value="CARNOSINE N-METHYLTRANSFERASE"/>
    <property type="match status" value="1"/>
</dbReference>
<keyword evidence="3" id="KW-0489">Methyltransferase</keyword>
<gene>
    <name evidence="6" type="ORF">RN001_000900</name>
</gene>
<reference evidence="7" key="1">
    <citation type="submission" date="2023-01" db="EMBL/GenBank/DDBJ databases">
        <title>Key to firefly adult light organ development and bioluminescence: homeobox transcription factors regulate luciferase expression and transportation to peroxisome.</title>
        <authorList>
            <person name="Fu X."/>
        </authorList>
    </citation>
    <scope>NUCLEOTIDE SEQUENCE [LARGE SCALE GENOMIC DNA]</scope>
</reference>
<dbReference type="GO" id="GO:0035498">
    <property type="term" value="P:carnosine metabolic process"/>
    <property type="evidence" value="ECO:0007669"/>
    <property type="project" value="TreeGrafter"/>
</dbReference>
<dbReference type="InterPro" id="IPR012901">
    <property type="entry name" value="CARME"/>
</dbReference>
<keyword evidence="5" id="KW-0949">S-adenosyl-L-methionine</keyword>
<evidence type="ECO:0000313" key="7">
    <source>
        <dbReference type="Proteomes" id="UP001353858"/>
    </source>
</evidence>